<evidence type="ECO:0000313" key="8">
    <source>
        <dbReference type="Proteomes" id="UP000464751"/>
    </source>
</evidence>
<evidence type="ECO:0000313" key="7">
    <source>
        <dbReference type="EMBL" id="QIB33578.1"/>
    </source>
</evidence>
<dbReference type="InterPro" id="IPR050857">
    <property type="entry name" value="D-2-hydroxyacid_DH"/>
</dbReference>
<comment type="similarity">
    <text evidence="1 4">Belongs to the D-isomer specific 2-hydroxyacid dehydrogenase family.</text>
</comment>
<dbReference type="GO" id="GO:0051287">
    <property type="term" value="F:NAD binding"/>
    <property type="evidence" value="ECO:0007669"/>
    <property type="project" value="InterPro"/>
</dbReference>
<dbReference type="PROSITE" id="PS00670">
    <property type="entry name" value="D_2_HYDROXYACID_DH_2"/>
    <property type="match status" value="1"/>
</dbReference>
<evidence type="ECO:0000256" key="1">
    <source>
        <dbReference type="ARBA" id="ARBA00005854"/>
    </source>
</evidence>
<accession>A0A6P1YJT1</accession>
<dbReference type="PANTHER" id="PTHR42789:SF1">
    <property type="entry name" value="D-ISOMER SPECIFIC 2-HYDROXYACID DEHYDROGENASE FAMILY PROTEIN (AFU_ORTHOLOGUE AFUA_6G10090)"/>
    <property type="match status" value="1"/>
</dbReference>
<evidence type="ECO:0000259" key="5">
    <source>
        <dbReference type="Pfam" id="PF00389"/>
    </source>
</evidence>
<organism evidence="7 8">
    <name type="scientific">Ancylobacter pratisalsi</name>
    <dbReference type="NCBI Taxonomy" id="1745854"/>
    <lineage>
        <taxon>Bacteria</taxon>
        <taxon>Pseudomonadati</taxon>
        <taxon>Pseudomonadota</taxon>
        <taxon>Alphaproteobacteria</taxon>
        <taxon>Hyphomicrobiales</taxon>
        <taxon>Xanthobacteraceae</taxon>
        <taxon>Ancylobacter</taxon>
    </lineage>
</organism>
<feature type="domain" description="D-isomer specific 2-hydroxyacid dehydrogenase NAD-binding" evidence="6">
    <location>
        <begin position="105"/>
        <end position="282"/>
    </location>
</feature>
<evidence type="ECO:0000256" key="3">
    <source>
        <dbReference type="ARBA" id="ARBA00023027"/>
    </source>
</evidence>
<dbReference type="RefSeq" id="WP_163074673.1">
    <property type="nucleotide sequence ID" value="NZ_CP048630.1"/>
</dbReference>
<evidence type="ECO:0000256" key="4">
    <source>
        <dbReference type="RuleBase" id="RU003719"/>
    </source>
</evidence>
<dbReference type="InterPro" id="IPR029753">
    <property type="entry name" value="D-isomer_DH_CS"/>
</dbReference>
<evidence type="ECO:0000259" key="6">
    <source>
        <dbReference type="Pfam" id="PF02826"/>
    </source>
</evidence>
<dbReference type="PANTHER" id="PTHR42789">
    <property type="entry name" value="D-ISOMER SPECIFIC 2-HYDROXYACID DEHYDROGENASE FAMILY PROTEIN (AFU_ORTHOLOGUE AFUA_6G10090)"/>
    <property type="match status" value="1"/>
</dbReference>
<dbReference type="Pfam" id="PF00389">
    <property type="entry name" value="2-Hacid_dh"/>
    <property type="match status" value="1"/>
</dbReference>
<dbReference type="Pfam" id="PF02826">
    <property type="entry name" value="2-Hacid_dh_C"/>
    <property type="match status" value="1"/>
</dbReference>
<proteinExistence type="inferred from homology"/>
<reference evidence="7 8" key="1">
    <citation type="submission" date="2020-02" db="EMBL/GenBank/DDBJ databases">
        <authorList>
            <person name="Li G."/>
        </authorList>
    </citation>
    <scope>NUCLEOTIDE SEQUENCE [LARGE SCALE GENOMIC DNA]</scope>
    <source>
        <strain evidence="7 8">DSM 102029</strain>
    </source>
</reference>
<dbReference type="InterPro" id="IPR006139">
    <property type="entry name" value="D-isomer_2_OHA_DH_cat_dom"/>
</dbReference>
<dbReference type="KEGG" id="apra:G3A50_07550"/>
<keyword evidence="2 4" id="KW-0560">Oxidoreductase</keyword>
<keyword evidence="8" id="KW-1185">Reference proteome</keyword>
<dbReference type="FunFam" id="3.40.50.720:FF:000203">
    <property type="entry name" value="D-3-phosphoglycerate dehydrogenase (SerA)"/>
    <property type="match status" value="1"/>
</dbReference>
<dbReference type="GO" id="GO:0016616">
    <property type="term" value="F:oxidoreductase activity, acting on the CH-OH group of donors, NAD or NADP as acceptor"/>
    <property type="evidence" value="ECO:0007669"/>
    <property type="project" value="InterPro"/>
</dbReference>
<dbReference type="Proteomes" id="UP000464751">
    <property type="component" value="Chromosome"/>
</dbReference>
<keyword evidence="3" id="KW-0520">NAD</keyword>
<protein>
    <submittedName>
        <fullName evidence="7">Hydroxyacid dehydrogenase</fullName>
    </submittedName>
</protein>
<dbReference type="InterPro" id="IPR006140">
    <property type="entry name" value="D-isomer_DH_NAD-bd"/>
</dbReference>
<feature type="domain" description="D-isomer specific 2-hydroxyacid dehydrogenase catalytic" evidence="5">
    <location>
        <begin position="5"/>
        <end position="314"/>
    </location>
</feature>
<dbReference type="InterPro" id="IPR036291">
    <property type="entry name" value="NAD(P)-bd_dom_sf"/>
</dbReference>
<dbReference type="SUPFAM" id="SSF51735">
    <property type="entry name" value="NAD(P)-binding Rossmann-fold domains"/>
    <property type="match status" value="1"/>
</dbReference>
<sequence length="328" mass="33517">MTRCLIVQPIHAAGLELLENAGITPVLAPAYDPATIVASMAGMDAVITRDAGLRTPAIAASAVLKVIGVHGIGTDPVDVAEATRRGICVVNTPGANVRAVAEQALALALALAKAIPAADAAARAGDFGFKYRAPLRELAGATFGIVGFGHIGQATAGLARAFGMRVVGVSRSQADEVFTQAGVERVADLDTLLGMADVVSLHLPSTPATRGVIGARELGLMKPGAFLINTSRGALIDEPALEVALAERRIGGAGLDVFAAEPLSPASRLARLDNVVLSPHIAGSAVEALERTARLVAGQVVDVLAGRRPAHLVNPEVWHPDAAVGARL</sequence>
<dbReference type="Gene3D" id="3.40.50.720">
    <property type="entry name" value="NAD(P)-binding Rossmann-like Domain"/>
    <property type="match status" value="2"/>
</dbReference>
<dbReference type="PROSITE" id="PS00671">
    <property type="entry name" value="D_2_HYDROXYACID_DH_3"/>
    <property type="match status" value="1"/>
</dbReference>
<gene>
    <name evidence="7" type="ORF">G3A50_07550</name>
</gene>
<dbReference type="EMBL" id="CP048630">
    <property type="protein sequence ID" value="QIB33578.1"/>
    <property type="molecule type" value="Genomic_DNA"/>
</dbReference>
<evidence type="ECO:0000256" key="2">
    <source>
        <dbReference type="ARBA" id="ARBA00023002"/>
    </source>
</evidence>
<dbReference type="SUPFAM" id="SSF52283">
    <property type="entry name" value="Formate/glycerate dehydrogenase catalytic domain-like"/>
    <property type="match status" value="1"/>
</dbReference>
<name>A0A6P1YJT1_9HYPH</name>
<dbReference type="AlphaFoldDB" id="A0A6P1YJT1"/>